<sequence length="75" mass="8823">MFLRRNFWRRGARSEALLGRLLSRGLAFAPPSLPSFDHQSRLYKGMLADEVLQKRKKFLGPSLFYYYQKPVNFSP</sequence>
<proteinExistence type="predicted"/>
<name>A0AAQ3KRA1_9LILI</name>
<organism evidence="1 2">
    <name type="scientific">Canna indica</name>
    <name type="common">Indian-shot</name>
    <dbReference type="NCBI Taxonomy" id="4628"/>
    <lineage>
        <taxon>Eukaryota</taxon>
        <taxon>Viridiplantae</taxon>
        <taxon>Streptophyta</taxon>
        <taxon>Embryophyta</taxon>
        <taxon>Tracheophyta</taxon>
        <taxon>Spermatophyta</taxon>
        <taxon>Magnoliopsida</taxon>
        <taxon>Liliopsida</taxon>
        <taxon>Zingiberales</taxon>
        <taxon>Cannaceae</taxon>
        <taxon>Canna</taxon>
    </lineage>
</organism>
<dbReference type="Proteomes" id="UP001327560">
    <property type="component" value="Chromosome 7"/>
</dbReference>
<protein>
    <submittedName>
        <fullName evidence="1">Alanine-glyoxylate aminotransferase</fullName>
    </submittedName>
</protein>
<reference evidence="1 2" key="1">
    <citation type="submission" date="2023-10" db="EMBL/GenBank/DDBJ databases">
        <title>Chromosome-scale genome assembly provides insights into flower coloration mechanisms of Canna indica.</title>
        <authorList>
            <person name="Li C."/>
        </authorList>
    </citation>
    <scope>NUCLEOTIDE SEQUENCE [LARGE SCALE GENOMIC DNA]</scope>
    <source>
        <tissue evidence="1">Flower</tissue>
    </source>
</reference>
<gene>
    <name evidence="1" type="ORF">Cni_G22099</name>
</gene>
<keyword evidence="1" id="KW-0032">Aminotransferase</keyword>
<dbReference type="AlphaFoldDB" id="A0AAQ3KRA1"/>
<keyword evidence="2" id="KW-1185">Reference proteome</keyword>
<evidence type="ECO:0000313" key="1">
    <source>
        <dbReference type="EMBL" id="WOL13329.1"/>
    </source>
</evidence>
<dbReference type="GO" id="GO:0008483">
    <property type="term" value="F:transaminase activity"/>
    <property type="evidence" value="ECO:0007669"/>
    <property type="project" value="UniProtKB-KW"/>
</dbReference>
<dbReference type="EMBL" id="CP136896">
    <property type="protein sequence ID" value="WOL13329.1"/>
    <property type="molecule type" value="Genomic_DNA"/>
</dbReference>
<evidence type="ECO:0000313" key="2">
    <source>
        <dbReference type="Proteomes" id="UP001327560"/>
    </source>
</evidence>
<keyword evidence="1" id="KW-0808">Transferase</keyword>
<accession>A0AAQ3KRA1</accession>